<gene>
    <name evidence="1" type="ORF">Bccel_1038</name>
</gene>
<dbReference type="RefSeq" id="WP_050753124.1">
    <property type="nucleotide sequence ID" value="NZ_JQKC01000013.1"/>
</dbReference>
<dbReference type="Proteomes" id="UP000036923">
    <property type="component" value="Unassembled WGS sequence"/>
</dbReference>
<reference evidence="2" key="1">
    <citation type="submission" date="2015-07" db="EMBL/GenBank/DDBJ databases">
        <title>Near-Complete Genome Sequence of the Cellulolytic Bacterium Bacteroides (Pseudobacteroides) cellulosolvens ATCC 35603.</title>
        <authorList>
            <person name="Dassa B."/>
            <person name="Utturkar S.M."/>
            <person name="Klingeman D.M."/>
            <person name="Hurt R.A."/>
            <person name="Keller M."/>
            <person name="Xu J."/>
            <person name="Reddy Y.H.K."/>
            <person name="Borovok I."/>
            <person name="Grinberg I.R."/>
            <person name="Lamed R."/>
            <person name="Zhivin O."/>
            <person name="Bayer E.A."/>
            <person name="Brown S.D."/>
        </authorList>
    </citation>
    <scope>NUCLEOTIDE SEQUENCE [LARGE SCALE GENOMIC DNA]</scope>
    <source>
        <strain evidence="2">DSM 2933</strain>
    </source>
</reference>
<dbReference type="STRING" id="398512.Bccel_1038"/>
<dbReference type="OrthoDB" id="9805237at2"/>
<comment type="caution">
    <text evidence="1">The sequence shown here is derived from an EMBL/GenBank/DDBJ whole genome shotgun (WGS) entry which is preliminary data.</text>
</comment>
<sequence length="339" mass="38306">MNEKTIKIDDLKQADVLLFSASEDAVSQLISKITESPVSHSALSYYDCNKIAEETPPYAKINDIKERIVNREITVMRLTPWKDDMSKVLDIAANYIDSKVPYSKLNLAFVGMYMLLKKSLVNLKLQRLVGLLLKHITYELIKIVDGAVYGSVQPMVCSQFVYNCYENAGKDYKLIIKNESTNKSLLKYIQEYIDKNKSNLEPKLFTDILKLFENKVNSDGSMPSSNYEEDLLKEIYSELEADKLQTSPTDNISLDEELVVAAHEFCSVIQHIYGSTNNTALVIKGENKLESKPINEMVDIEQYFVTPGDLLTNCINLTIIGTLDNNSGELSSNELCFTD</sequence>
<name>A0A0L6JJC0_9FIRM</name>
<dbReference type="eggNOG" id="ENOG5031XPD">
    <property type="taxonomic scope" value="Bacteria"/>
</dbReference>
<accession>A0A0L6JJC0</accession>
<protein>
    <submittedName>
        <fullName evidence="1">Uncharacterized protein</fullName>
    </submittedName>
</protein>
<dbReference type="InterPro" id="IPR038765">
    <property type="entry name" value="Papain-like_cys_pep_sf"/>
</dbReference>
<keyword evidence="2" id="KW-1185">Reference proteome</keyword>
<organism evidence="1 2">
    <name type="scientific">Pseudobacteroides cellulosolvens ATCC 35603 = DSM 2933</name>
    <dbReference type="NCBI Taxonomy" id="398512"/>
    <lineage>
        <taxon>Bacteria</taxon>
        <taxon>Bacillati</taxon>
        <taxon>Bacillota</taxon>
        <taxon>Clostridia</taxon>
        <taxon>Eubacteriales</taxon>
        <taxon>Oscillospiraceae</taxon>
        <taxon>Pseudobacteroides</taxon>
    </lineage>
</organism>
<evidence type="ECO:0000313" key="1">
    <source>
        <dbReference type="EMBL" id="KNY25778.1"/>
    </source>
</evidence>
<dbReference type="PATRIC" id="fig|398512.5.peg.1077"/>
<dbReference type="AlphaFoldDB" id="A0A0L6JJC0"/>
<proteinExistence type="predicted"/>
<dbReference type="SUPFAM" id="SSF54001">
    <property type="entry name" value="Cysteine proteinases"/>
    <property type="match status" value="1"/>
</dbReference>
<evidence type="ECO:0000313" key="2">
    <source>
        <dbReference type="Proteomes" id="UP000036923"/>
    </source>
</evidence>
<dbReference type="EMBL" id="LGTC01000001">
    <property type="protein sequence ID" value="KNY25778.1"/>
    <property type="molecule type" value="Genomic_DNA"/>
</dbReference>
<dbReference type="Gene3D" id="3.90.1720.10">
    <property type="entry name" value="endopeptidase domain like (from Nostoc punctiforme)"/>
    <property type="match status" value="1"/>
</dbReference>